<dbReference type="RefSeq" id="WP_074922856.1">
    <property type="nucleotide sequence ID" value="NZ_CP141274.1"/>
</dbReference>
<evidence type="ECO:0000313" key="1">
    <source>
        <dbReference type="EMBL" id="SDZ16420.1"/>
    </source>
</evidence>
<proteinExistence type="predicted"/>
<dbReference type="AlphaFoldDB" id="A0A1H3QSV6"/>
<accession>A0A1H3QSV6</accession>
<dbReference type="GeneID" id="94692818"/>
<evidence type="ECO:0000313" key="2">
    <source>
        <dbReference type="Proteomes" id="UP000183417"/>
    </source>
</evidence>
<gene>
    <name evidence="1" type="ORF">SAMN05421547_113121</name>
</gene>
<name>A0A1H3QSV6_9BURK</name>
<reference evidence="1 2" key="1">
    <citation type="submission" date="2016-10" db="EMBL/GenBank/DDBJ databases">
        <authorList>
            <person name="de Groot N.N."/>
        </authorList>
    </citation>
    <scope>NUCLEOTIDE SEQUENCE [LARGE SCALE GENOMIC DNA]</scope>
    <source>
        <strain evidence="1 2">LMG 24775</strain>
    </source>
</reference>
<dbReference type="EMBL" id="FNPE01000013">
    <property type="protein sequence ID" value="SDZ16420.1"/>
    <property type="molecule type" value="Genomic_DNA"/>
</dbReference>
<organism evidence="1 2">
    <name type="scientific">Delftia lacustris</name>
    <dbReference type="NCBI Taxonomy" id="558537"/>
    <lineage>
        <taxon>Bacteria</taxon>
        <taxon>Pseudomonadati</taxon>
        <taxon>Pseudomonadota</taxon>
        <taxon>Betaproteobacteria</taxon>
        <taxon>Burkholderiales</taxon>
        <taxon>Comamonadaceae</taxon>
        <taxon>Delftia</taxon>
    </lineage>
</organism>
<sequence>MAEARKPKSSAQALLATAPRTLNGAAWLEQHEDLTHHLLHMMARALAKPAGRATDGALQPIAQAYTALRAHAKEVMGDAVPVVLAADGRHEIPFEKLSEARAKVAVLQAELQAAHIAGAQARDLLAMVQSCMAQGTEPSAELVARIQQAVSQTASTTEPQPGEGQEAVQDLVRGLASHEFNAGRQAMRTDIMSLLSRRLGEMAAASKRYPQTAGTLNQAAGVLRVARKQIQEIQP</sequence>
<dbReference type="Proteomes" id="UP000183417">
    <property type="component" value="Unassembled WGS sequence"/>
</dbReference>
<protein>
    <submittedName>
        <fullName evidence="1">Uncharacterized protein</fullName>
    </submittedName>
</protein>